<dbReference type="GO" id="GO:0005794">
    <property type="term" value="C:Golgi apparatus"/>
    <property type="evidence" value="ECO:0007669"/>
    <property type="project" value="TreeGrafter"/>
</dbReference>
<feature type="region of interest" description="Disordered" evidence="1">
    <location>
        <begin position="326"/>
        <end position="360"/>
    </location>
</feature>
<feature type="compositionally biased region" description="Acidic residues" evidence="1">
    <location>
        <begin position="335"/>
        <end position="345"/>
    </location>
</feature>
<proteinExistence type="predicted"/>
<dbReference type="Pfam" id="PF07915">
    <property type="entry name" value="PRKCSH"/>
    <property type="match status" value="1"/>
</dbReference>
<feature type="region of interest" description="Disordered" evidence="1">
    <location>
        <begin position="383"/>
        <end position="420"/>
    </location>
</feature>
<reference evidence="3" key="1">
    <citation type="submission" date="2023-03" db="EMBL/GenBank/DDBJ databases">
        <authorList>
            <person name="Steffen K."/>
            <person name="Cardenas P."/>
        </authorList>
    </citation>
    <scope>NUCLEOTIDE SEQUENCE</scope>
</reference>
<evidence type="ECO:0000259" key="2">
    <source>
        <dbReference type="Pfam" id="PF07915"/>
    </source>
</evidence>
<dbReference type="Proteomes" id="UP001174909">
    <property type="component" value="Unassembled WGS sequence"/>
</dbReference>
<keyword evidence="4" id="KW-1185">Reference proteome</keyword>
<evidence type="ECO:0000313" key="4">
    <source>
        <dbReference type="Proteomes" id="UP001174909"/>
    </source>
</evidence>
<dbReference type="InterPro" id="IPR039794">
    <property type="entry name" value="Gtb1-like"/>
</dbReference>
<dbReference type="PANTHER" id="PTHR12630:SF6">
    <property type="entry name" value="N-ACETYLGLUCOSAMINE-1-PHOSPHOTRANSFERASE SUBUNIT GAMMA"/>
    <property type="match status" value="1"/>
</dbReference>
<dbReference type="EMBL" id="CASHTH010002642">
    <property type="protein sequence ID" value="CAI8033093.1"/>
    <property type="molecule type" value="Genomic_DNA"/>
</dbReference>
<organism evidence="3 4">
    <name type="scientific">Geodia barretti</name>
    <name type="common">Barrett's horny sponge</name>
    <dbReference type="NCBI Taxonomy" id="519541"/>
    <lineage>
        <taxon>Eukaryota</taxon>
        <taxon>Metazoa</taxon>
        <taxon>Porifera</taxon>
        <taxon>Demospongiae</taxon>
        <taxon>Heteroscleromorpha</taxon>
        <taxon>Tetractinellida</taxon>
        <taxon>Astrophorina</taxon>
        <taxon>Geodiidae</taxon>
        <taxon>Geodia</taxon>
    </lineage>
</organism>
<gene>
    <name evidence="3" type="ORF">GBAR_LOCUS18671</name>
</gene>
<dbReference type="InterPro" id="IPR012913">
    <property type="entry name" value="OS9-like_dom"/>
</dbReference>
<feature type="compositionally biased region" description="Basic and acidic residues" evidence="1">
    <location>
        <begin position="221"/>
        <end position="240"/>
    </location>
</feature>
<feature type="region of interest" description="Disordered" evidence="1">
    <location>
        <begin position="221"/>
        <end position="241"/>
    </location>
</feature>
<evidence type="ECO:0000256" key="1">
    <source>
        <dbReference type="SAM" id="MobiDB-lite"/>
    </source>
</evidence>
<dbReference type="Gene3D" id="2.70.130.10">
    <property type="entry name" value="Mannose-6-phosphate receptor binding domain"/>
    <property type="match status" value="1"/>
</dbReference>
<protein>
    <submittedName>
        <fullName evidence="3">N-acetylglucosamine-1-phosphotransferase subunit gamma</fullName>
    </submittedName>
</protein>
<dbReference type="PANTHER" id="PTHR12630">
    <property type="entry name" value="N-LINKED OLIGOSACCHARIDE PROCESSING"/>
    <property type="match status" value="1"/>
</dbReference>
<name>A0AA35SPU9_GEOBA</name>
<feature type="compositionally biased region" description="Basic and acidic residues" evidence="1">
    <location>
        <begin position="346"/>
        <end position="360"/>
    </location>
</feature>
<accession>A0AA35SPU9</accession>
<dbReference type="InterPro" id="IPR009011">
    <property type="entry name" value="Man6P_isomerase_rcpt-bd_dom_sf"/>
</dbReference>
<feature type="compositionally biased region" description="Basic and acidic residues" evidence="1">
    <location>
        <begin position="400"/>
        <end position="416"/>
    </location>
</feature>
<comment type="caution">
    <text evidence="3">The sequence shown here is derived from an EMBL/GenBank/DDBJ whole genome shotgun (WGS) entry which is preliminary data.</text>
</comment>
<feature type="domain" description="Protein OS9-like" evidence="2">
    <location>
        <begin position="74"/>
        <end position="134"/>
    </location>
</feature>
<sequence>MKHAYLQLLDVQVARCNEEPTEKPTEKPANVKIKIVDSPASRITPFQSMGGKELQLRIKPANLSGPTHLLQLAGECFMLTEKGYEYRVCPFHNVTQKEQRIAWNSFHGVLGVWREWVIENDTFVGMHYVMGQECSIGEREVKVSLQLQYNDPTAQHVRAVHLSLRLYHLLSAEQLNQWEQYEYEYYADELTFQGVTKRRRKILTEAGLLFDSEKEKARLEVERRQREEEEARERERRQKELQGNPLFKSTLSVCQEEREQLRKDLEELTGKIRGVIKDFPAVAYRLGFLQNFTDSRGKYGDTPAPVEEERVAVDDHGAVEVAAVVVDGREREGEREEGEEEEEGEQREWSRGGFLDHNEVDEAQLDNILKEINEEVEERDALELRRELSELPPPKKNKPRKQDTEGERGEERGREIETDEQLLELVEQLQLAQQQPA</sequence>
<dbReference type="AlphaFoldDB" id="A0AA35SPU9"/>
<evidence type="ECO:0000313" key="3">
    <source>
        <dbReference type="EMBL" id="CAI8033093.1"/>
    </source>
</evidence>